<feature type="compositionally biased region" description="Polar residues" evidence="4">
    <location>
        <begin position="88"/>
        <end position="99"/>
    </location>
</feature>
<dbReference type="PANTHER" id="PTHR16088">
    <property type="entry name" value="YY1 ASSOCIATED PROTEIN-RELATED"/>
    <property type="match status" value="1"/>
</dbReference>
<dbReference type="GO" id="GO:0005634">
    <property type="term" value="C:nucleus"/>
    <property type="evidence" value="ECO:0007669"/>
    <property type="project" value="TreeGrafter"/>
</dbReference>
<dbReference type="EMBL" id="GANO01004583">
    <property type="protein sequence ID" value="JAB55288.1"/>
    <property type="molecule type" value="mRNA"/>
</dbReference>
<feature type="compositionally biased region" description="Polar residues" evidence="4">
    <location>
        <begin position="735"/>
        <end position="748"/>
    </location>
</feature>
<name>U5EPR3_9DIPT</name>
<evidence type="ECO:0000256" key="2">
    <source>
        <dbReference type="ARBA" id="ARBA00023163"/>
    </source>
</evidence>
<dbReference type="AlphaFoldDB" id="U5EPR3"/>
<keyword evidence="2" id="KW-0804">Transcription</keyword>
<feature type="region of interest" description="Disordered" evidence="4">
    <location>
        <begin position="730"/>
        <end position="752"/>
    </location>
</feature>
<keyword evidence="1" id="KW-0805">Transcription regulation</keyword>
<dbReference type="InterPro" id="IPR052435">
    <property type="entry name" value="YY1-Transcr_Regul"/>
</dbReference>
<feature type="compositionally biased region" description="Acidic residues" evidence="4">
    <location>
        <begin position="12"/>
        <end position="24"/>
    </location>
</feature>
<reference evidence="5" key="1">
    <citation type="journal article" date="2014" name="Insect Biochem. Mol. Biol.">
        <title>An insight into the sialome of the frog biting fly, Corethrella appendiculata.</title>
        <authorList>
            <person name="Ribeiro J.M.C."/>
            <person name="Chagas A.C."/>
            <person name="Pham V.M."/>
            <person name="Lounibos L.P."/>
            <person name="Calvo E."/>
        </authorList>
    </citation>
    <scope>NUCLEOTIDE SEQUENCE</scope>
    <source>
        <tissue evidence="5">Salivary glands</tissue>
    </source>
</reference>
<feature type="compositionally biased region" description="Basic and acidic residues" evidence="4">
    <location>
        <begin position="1"/>
        <end position="11"/>
    </location>
</feature>
<feature type="compositionally biased region" description="Basic and acidic residues" evidence="4">
    <location>
        <begin position="78"/>
        <end position="87"/>
    </location>
</feature>
<feature type="region of interest" description="Disordered" evidence="4">
    <location>
        <begin position="276"/>
        <end position="315"/>
    </location>
</feature>
<keyword evidence="3" id="KW-0539">Nucleus</keyword>
<sequence length="811" mass="93958">LKEKCRESKSEDDAEDADDEEEDVNVTPKLTRLKAKQLNKKPLPIVPLKIPEPDEGVVQLVHEKLPSDDDDEEYNPENDIHSDDEHNTTISDIDSQPHTPATPKIVSDYNEDSCQMARYTKDGLFKIPRLREDSLSQAEEQENIARRTRSKFCLQTTDIETLEWTFIPPDITPDMYDCDIDYDEIWNEFICGFTKPINANNEDDDDTDPEYIAADKIPMDKEEFRASKVSKKEQNDLLTDIYNMIETETALEEVLNNSSFFETGEINDNIEMTPIQTGREKTTPKFKKRALDYPEDSEQQPQGEQEQTQSVFEPNTMSTPTANRLQAIPLTINSPTIQLVPIAHNNSFTFLSTSVPTFTTTPQVYYQFATPEITNYVHDPQTVGPTYPRIEKKYRYLHNVLPIHTVFPDSHVGFTDYQMQIFQQQLRMHVQFSAQNFIQTYAHPEYWKLADTFKGFLSELNENVLDENSPFNAVNLREAVEFCDKWVQDLQEYTPENVEMIQFMIKEIEIAKEKVEQRRNYEIKFPPKMMEKVVSSRAFIYPKLLPYRPFKLYTKTGISEIIASEEKLIAFGLEIFHDILQNDLNKYNPMSKTRKPSIGNVCGCISKYLCTRRSSQSICNFVRMRRLRTQAFNPIKYYFQHGKAPPYQHILEQIDFNEMLPPKSYGKDVLPYIWDKYLYSNSRISKIIEKPNAEKNSAIINIENSPAKELNSSNIKIIVNVVFEDQEQGEKEVSKNVSSDENLRSPSRTSDDLSENVVINPLFLEHSYKLVQSNETTANFFSSFKEESPIKFSPVTETEDAVELFNFNNSS</sequence>
<evidence type="ECO:0000256" key="3">
    <source>
        <dbReference type="ARBA" id="ARBA00023242"/>
    </source>
</evidence>
<dbReference type="PANTHER" id="PTHR16088:SF3">
    <property type="entry name" value="GON-4-LIKE PROTEIN"/>
    <property type="match status" value="1"/>
</dbReference>
<feature type="non-terminal residue" evidence="5">
    <location>
        <position position="811"/>
    </location>
</feature>
<accession>U5EPR3</accession>
<organism evidence="5">
    <name type="scientific">Corethrella appendiculata</name>
    <dbReference type="NCBI Taxonomy" id="1370023"/>
    <lineage>
        <taxon>Eukaryota</taxon>
        <taxon>Metazoa</taxon>
        <taxon>Ecdysozoa</taxon>
        <taxon>Arthropoda</taxon>
        <taxon>Hexapoda</taxon>
        <taxon>Insecta</taxon>
        <taxon>Pterygota</taxon>
        <taxon>Neoptera</taxon>
        <taxon>Endopterygota</taxon>
        <taxon>Diptera</taxon>
        <taxon>Nematocera</taxon>
        <taxon>Culicoidea</taxon>
        <taxon>Chaoboridae</taxon>
        <taxon>Corethrella</taxon>
    </lineage>
</organism>
<feature type="compositionally biased region" description="Low complexity" evidence="4">
    <location>
        <begin position="299"/>
        <end position="309"/>
    </location>
</feature>
<feature type="region of interest" description="Disordered" evidence="4">
    <location>
        <begin position="45"/>
        <end position="107"/>
    </location>
</feature>
<evidence type="ECO:0000256" key="1">
    <source>
        <dbReference type="ARBA" id="ARBA00023015"/>
    </source>
</evidence>
<proteinExistence type="evidence at transcript level"/>
<dbReference type="GO" id="GO:0006355">
    <property type="term" value="P:regulation of DNA-templated transcription"/>
    <property type="evidence" value="ECO:0007669"/>
    <property type="project" value="TreeGrafter"/>
</dbReference>
<protein>
    <submittedName>
        <fullName evidence="5">Putative muscle wasted</fullName>
    </submittedName>
</protein>
<feature type="region of interest" description="Disordered" evidence="4">
    <location>
        <begin position="1"/>
        <end position="28"/>
    </location>
</feature>
<dbReference type="GO" id="GO:0003712">
    <property type="term" value="F:transcription coregulator activity"/>
    <property type="evidence" value="ECO:0007669"/>
    <property type="project" value="TreeGrafter"/>
</dbReference>
<evidence type="ECO:0000256" key="4">
    <source>
        <dbReference type="SAM" id="MobiDB-lite"/>
    </source>
</evidence>
<evidence type="ECO:0000313" key="5">
    <source>
        <dbReference type="EMBL" id="JAB55288.1"/>
    </source>
</evidence>
<feature type="non-terminal residue" evidence="5">
    <location>
        <position position="1"/>
    </location>
</feature>